<dbReference type="Pfam" id="PF13519">
    <property type="entry name" value="VWA_2"/>
    <property type="match status" value="1"/>
</dbReference>
<dbReference type="PANTHER" id="PTHR37464">
    <property type="entry name" value="BLL2463 PROTEIN"/>
    <property type="match status" value="1"/>
</dbReference>
<reference evidence="3 4" key="1">
    <citation type="submission" date="2013-08" db="EMBL/GenBank/DDBJ databases">
        <authorList>
            <person name="Huang J."/>
            <person name="Wang G."/>
        </authorList>
    </citation>
    <scope>NUCLEOTIDE SEQUENCE [LARGE SCALE GENOMIC DNA]</scope>
    <source>
        <strain evidence="3 4">BH030004</strain>
    </source>
</reference>
<feature type="transmembrane region" description="Helical" evidence="1">
    <location>
        <begin position="59"/>
        <end position="80"/>
    </location>
</feature>
<dbReference type="PANTHER" id="PTHR37464:SF1">
    <property type="entry name" value="BLL2463 PROTEIN"/>
    <property type="match status" value="1"/>
</dbReference>
<feature type="domain" description="VWFA" evidence="2">
    <location>
        <begin position="89"/>
        <end position="260"/>
    </location>
</feature>
<dbReference type="InterPro" id="IPR024163">
    <property type="entry name" value="Aerotolerance_reg_N"/>
</dbReference>
<dbReference type="OrthoDB" id="9780136at2"/>
<keyword evidence="1" id="KW-0472">Membrane</keyword>
<proteinExistence type="predicted"/>
<evidence type="ECO:0000313" key="3">
    <source>
        <dbReference type="EMBL" id="KGX90832.1"/>
    </source>
</evidence>
<accession>A0A0A5I4S6</accession>
<dbReference type="Pfam" id="PF07584">
    <property type="entry name" value="BatA"/>
    <property type="match status" value="1"/>
</dbReference>
<evidence type="ECO:0000256" key="1">
    <source>
        <dbReference type="SAM" id="Phobius"/>
    </source>
</evidence>
<dbReference type="AlphaFoldDB" id="A0A0A5I4S6"/>
<protein>
    <recommendedName>
        <fullName evidence="2">VWFA domain-containing protein</fullName>
    </recommendedName>
</protein>
<comment type="caution">
    <text evidence="3">The sequence shown here is derived from an EMBL/GenBank/DDBJ whole genome shotgun (WGS) entry which is preliminary data.</text>
</comment>
<dbReference type="STRING" id="1385511.GCA_000425225_01125"/>
<dbReference type="eggNOG" id="COG2304">
    <property type="taxonomic scope" value="Bacteria"/>
</dbReference>
<dbReference type="EMBL" id="AVPF01000005">
    <property type="protein sequence ID" value="KGX90832.1"/>
    <property type="molecule type" value="Genomic_DNA"/>
</dbReference>
<name>A0A0A5I4S6_9BACI</name>
<dbReference type="InterPro" id="IPR002035">
    <property type="entry name" value="VWF_A"/>
</dbReference>
<evidence type="ECO:0000259" key="2">
    <source>
        <dbReference type="PROSITE" id="PS50234"/>
    </source>
</evidence>
<dbReference type="CDD" id="cd00198">
    <property type="entry name" value="vWFA"/>
    <property type="match status" value="1"/>
</dbReference>
<keyword evidence="4" id="KW-1185">Reference proteome</keyword>
<dbReference type="SUPFAM" id="SSF53300">
    <property type="entry name" value="vWA-like"/>
    <property type="match status" value="1"/>
</dbReference>
<dbReference type="RefSeq" id="WP_027445493.1">
    <property type="nucleotide sequence ID" value="NZ_AULJ01000012.1"/>
</dbReference>
<sequence>MGFLAPVSLWFSSAIPILLAFYFFKKQYEKQPISSIYLWEKTLKEWETDRWWNKLQKNILLFLQLLILLFLVMALLRPFIPGEEVQGEQLVIVMDSSASMAGEERFSDVKEEVNELINSLGNDQQVSVIVAEESPKLLISREQNKNEAKRVVEGLELTYQHENMRDSLQLASSLLQEGDGEIHVYTDGLEQEEVEVEGPFVVHNRENNAANSSISAFGVRQNGETGSAIVTVHNQSEESRNLSLTVFGEDEVLKEVTEEVPAGKKRTITLNQLPIRGYYKVDTDVDPYEVDNEMFAFLPNDAPSSIYLAGDVNPFIHKALRSAGIETVSISQNEDGTYRFSQGDEAVYLLSGIQADAWPEGPKLILSPETGGPFGITDKQELQYTMKRTADDPLLQYSDVGEAYLGKAYGIGDLNGLDPLVMSGDTTTMAKGMYQGSPVVLFPFDVQDSDWPLHPGFPILLSNVIDYLGQKGQNLGYFEPGEETELSLSTMTTEAVIETLSGDDVVDVDMNESVATVPTKPGIYQLHEKTSNGFKYQHLVVQVPGEERNVEASTSFRMTEEGQQGGNVTVSKQEIWRWFAAIALLILFIEWEVYRRGLSSR</sequence>
<dbReference type="PROSITE" id="PS50234">
    <property type="entry name" value="VWFA"/>
    <property type="match status" value="1"/>
</dbReference>
<evidence type="ECO:0000313" key="4">
    <source>
        <dbReference type="Proteomes" id="UP000030403"/>
    </source>
</evidence>
<dbReference type="Proteomes" id="UP000030403">
    <property type="component" value="Unassembled WGS sequence"/>
</dbReference>
<dbReference type="InterPro" id="IPR036465">
    <property type="entry name" value="vWFA_dom_sf"/>
</dbReference>
<feature type="transmembrane region" description="Helical" evidence="1">
    <location>
        <begin position="6"/>
        <end position="24"/>
    </location>
</feature>
<organism evidence="3 4">
    <name type="scientific">Pontibacillus marinus BH030004 = DSM 16465</name>
    <dbReference type="NCBI Taxonomy" id="1385511"/>
    <lineage>
        <taxon>Bacteria</taxon>
        <taxon>Bacillati</taxon>
        <taxon>Bacillota</taxon>
        <taxon>Bacilli</taxon>
        <taxon>Bacillales</taxon>
        <taxon>Bacillaceae</taxon>
        <taxon>Pontibacillus</taxon>
    </lineage>
</organism>
<dbReference type="Gene3D" id="3.40.50.410">
    <property type="entry name" value="von Willebrand factor, type A domain"/>
    <property type="match status" value="1"/>
</dbReference>
<keyword evidence="1" id="KW-1133">Transmembrane helix</keyword>
<gene>
    <name evidence="3" type="ORF">N783_18395</name>
</gene>
<keyword evidence="1" id="KW-0812">Transmembrane</keyword>